<dbReference type="OrthoDB" id="1493032at2"/>
<evidence type="ECO:0000313" key="3">
    <source>
        <dbReference type="Proteomes" id="UP000236738"/>
    </source>
</evidence>
<accession>A0A1H5SXF1</accession>
<protein>
    <submittedName>
        <fullName evidence="2">Uncharacterized protein</fullName>
    </submittedName>
</protein>
<keyword evidence="1" id="KW-0472">Membrane</keyword>
<proteinExistence type="predicted"/>
<keyword evidence="1" id="KW-0812">Transmembrane</keyword>
<keyword evidence="1" id="KW-1133">Transmembrane helix</keyword>
<organism evidence="2 3">
    <name type="scientific">Halpernia humi</name>
    <dbReference type="NCBI Taxonomy" id="493375"/>
    <lineage>
        <taxon>Bacteria</taxon>
        <taxon>Pseudomonadati</taxon>
        <taxon>Bacteroidota</taxon>
        <taxon>Flavobacteriia</taxon>
        <taxon>Flavobacteriales</taxon>
        <taxon>Weeksellaceae</taxon>
        <taxon>Chryseobacterium group</taxon>
        <taxon>Halpernia</taxon>
    </lineage>
</organism>
<name>A0A1H5SXF1_9FLAO</name>
<dbReference type="InterPro" id="IPR057695">
    <property type="entry name" value="DUF7935"/>
</dbReference>
<dbReference type="Proteomes" id="UP000236738">
    <property type="component" value="Unassembled WGS sequence"/>
</dbReference>
<dbReference type="RefSeq" id="WP_103912338.1">
    <property type="nucleotide sequence ID" value="NZ_FNUS01000001.1"/>
</dbReference>
<reference evidence="3" key="1">
    <citation type="submission" date="2016-10" db="EMBL/GenBank/DDBJ databases">
        <authorList>
            <person name="Varghese N."/>
            <person name="Submissions S."/>
        </authorList>
    </citation>
    <scope>NUCLEOTIDE SEQUENCE [LARGE SCALE GENOMIC DNA]</scope>
    <source>
        <strain evidence="3">DSM 21580</strain>
    </source>
</reference>
<keyword evidence="3" id="KW-1185">Reference proteome</keyword>
<gene>
    <name evidence="2" type="ORF">SAMN05421847_0297</name>
</gene>
<feature type="transmembrane region" description="Helical" evidence="1">
    <location>
        <begin position="12"/>
        <end position="31"/>
    </location>
</feature>
<evidence type="ECO:0000313" key="2">
    <source>
        <dbReference type="EMBL" id="SEF55230.1"/>
    </source>
</evidence>
<evidence type="ECO:0000256" key="1">
    <source>
        <dbReference type="SAM" id="Phobius"/>
    </source>
</evidence>
<dbReference type="EMBL" id="FNUS01000001">
    <property type="protein sequence ID" value="SEF55230.1"/>
    <property type="molecule type" value="Genomic_DNA"/>
</dbReference>
<dbReference type="Pfam" id="PF25589">
    <property type="entry name" value="DUF7935"/>
    <property type="match status" value="1"/>
</dbReference>
<sequence>MFFSIDFSKYFSYAFALILAIPFLILLRQFVFNYINLKNKEIQLLRLKSNSEHKLQAYERMTLFLERLKPANLVMKFDKDLKPNEFIFLTEKNINEEFEYNASQQLFLKQTTWSNVVSAKTSVIQLLHKTYEEMANVKDLQDFKTVFLMKYVEDSDFISDIINDMRRDIALLN</sequence>
<dbReference type="AlphaFoldDB" id="A0A1H5SXF1"/>